<organism evidence="1 2">
    <name type="scientific">Mycolicibacterium confluentis</name>
    <dbReference type="NCBI Taxonomy" id="28047"/>
    <lineage>
        <taxon>Bacteria</taxon>
        <taxon>Bacillati</taxon>
        <taxon>Actinomycetota</taxon>
        <taxon>Actinomycetes</taxon>
        <taxon>Mycobacteriales</taxon>
        <taxon>Mycobacteriaceae</taxon>
        <taxon>Mycolicibacterium</taxon>
    </lineage>
</organism>
<evidence type="ECO:0000313" key="2">
    <source>
        <dbReference type="Proteomes" id="UP000466931"/>
    </source>
</evidence>
<dbReference type="Proteomes" id="UP000466931">
    <property type="component" value="Chromosome"/>
</dbReference>
<reference evidence="1" key="1">
    <citation type="journal article" date="2019" name="Emerg. Microbes Infect.">
        <title>Comprehensive subspecies identification of 175 nontuberculous mycobacteria species based on 7547 genomic profiles.</title>
        <authorList>
            <person name="Matsumoto Y."/>
            <person name="Kinjo T."/>
            <person name="Motooka D."/>
            <person name="Nabeya D."/>
            <person name="Jung N."/>
            <person name="Uechi K."/>
            <person name="Horii T."/>
            <person name="Iida T."/>
            <person name="Fujita J."/>
            <person name="Nakamura S."/>
        </authorList>
    </citation>
    <scope>NUCLEOTIDE SEQUENCE [LARGE SCALE GENOMIC DNA]</scope>
    <source>
        <strain evidence="1">JCM 13671</strain>
    </source>
</reference>
<reference evidence="1" key="2">
    <citation type="submission" date="2020-02" db="EMBL/GenBank/DDBJ databases">
        <authorList>
            <person name="Matsumoto Y."/>
            <person name="Motooka D."/>
            <person name="Nakamura S."/>
        </authorList>
    </citation>
    <scope>NUCLEOTIDE SEQUENCE</scope>
    <source>
        <strain evidence="1">JCM 13671</strain>
    </source>
</reference>
<dbReference type="AlphaFoldDB" id="A0A7I7Y1D8"/>
<evidence type="ECO:0000313" key="1">
    <source>
        <dbReference type="EMBL" id="BBZ35470.1"/>
    </source>
</evidence>
<accession>A0A7I7Y1D8</accession>
<sequence>MSGFITPNILWDLAIVCLVIATLTGIFPLWRSRSLSPDVIMRRTYWVCTVLTMLFAFLAVWPEWPAGLFASSAIGLTLVVFAGRYTRHIKIRGKVYGMPGTNVPDRPPSRAPKD</sequence>
<dbReference type="RefSeq" id="WP_085155965.1">
    <property type="nucleotide sequence ID" value="NZ_AP022612.1"/>
</dbReference>
<dbReference type="EMBL" id="AP022612">
    <property type="protein sequence ID" value="BBZ35470.1"/>
    <property type="molecule type" value="Genomic_DNA"/>
</dbReference>
<gene>
    <name evidence="1" type="ORF">MCNF_40750</name>
</gene>
<name>A0A7I7Y1D8_9MYCO</name>
<dbReference type="OrthoDB" id="4731424at2"/>
<protein>
    <submittedName>
        <fullName evidence="1">Uncharacterized protein</fullName>
    </submittedName>
</protein>
<proteinExistence type="predicted"/>
<keyword evidence="2" id="KW-1185">Reference proteome</keyword>